<keyword evidence="2" id="KW-0732">Signal</keyword>
<organism evidence="3 4">
    <name type="scientific">Paenibacillus kyungheensis</name>
    <dbReference type="NCBI Taxonomy" id="1452732"/>
    <lineage>
        <taxon>Bacteria</taxon>
        <taxon>Bacillati</taxon>
        <taxon>Bacillota</taxon>
        <taxon>Bacilli</taxon>
        <taxon>Bacillales</taxon>
        <taxon>Paenibacillaceae</taxon>
        <taxon>Paenibacillus</taxon>
    </lineage>
</organism>
<dbReference type="PROSITE" id="PS51257">
    <property type="entry name" value="PROKAR_LIPOPROTEIN"/>
    <property type="match status" value="1"/>
</dbReference>
<dbReference type="KEGG" id="pka:PQ456_02690"/>
<dbReference type="AlphaFoldDB" id="A0AAX3M3N8"/>
<dbReference type="Proteomes" id="UP001220509">
    <property type="component" value="Chromosome"/>
</dbReference>
<feature type="region of interest" description="Disordered" evidence="1">
    <location>
        <begin position="23"/>
        <end position="80"/>
    </location>
</feature>
<feature type="signal peptide" evidence="2">
    <location>
        <begin position="1"/>
        <end position="20"/>
    </location>
</feature>
<sequence>MTSFKYTTLTVLGSLLIAGAVTGCSNPDATPAAQDQTENKGPNTGQTDSSTTDQKNASEQSDLADLRQYSSDPNKSDMNADFNVVGTFVSQNEDNLTIKVSGNEVVIPKKSSFEKGDSLPDNMDGKDISVKIDNQSQSAVSAELATAANDADNTTKDPIGTYVSEDTKTVMIKKGEKEVSYNKAADFQENVEAGAADMTGKTVQLELDADGNVKRVSLQYQDTSSG</sequence>
<gene>
    <name evidence="3" type="ORF">PQ456_02690</name>
</gene>
<feature type="compositionally biased region" description="Polar residues" evidence="1">
    <location>
        <begin position="68"/>
        <end position="77"/>
    </location>
</feature>
<protein>
    <recommendedName>
        <fullName evidence="5">Lipoprotein</fullName>
    </recommendedName>
</protein>
<feature type="chain" id="PRO_5043612505" description="Lipoprotein" evidence="2">
    <location>
        <begin position="21"/>
        <end position="226"/>
    </location>
</feature>
<name>A0AAX3M3N8_9BACL</name>
<evidence type="ECO:0000313" key="4">
    <source>
        <dbReference type="Proteomes" id="UP001220509"/>
    </source>
</evidence>
<evidence type="ECO:0000256" key="2">
    <source>
        <dbReference type="SAM" id="SignalP"/>
    </source>
</evidence>
<proteinExistence type="predicted"/>
<dbReference type="RefSeq" id="WP_273614749.1">
    <property type="nucleotide sequence ID" value="NZ_CP117416.1"/>
</dbReference>
<feature type="compositionally biased region" description="Polar residues" evidence="1">
    <location>
        <begin position="23"/>
        <end position="61"/>
    </location>
</feature>
<accession>A0AAX3M3N8</accession>
<keyword evidence="4" id="KW-1185">Reference proteome</keyword>
<reference evidence="3 4" key="1">
    <citation type="submission" date="2023-02" db="EMBL/GenBank/DDBJ databases">
        <title>Genome sequence of Paenibacillus kyungheensis KACC 18744.</title>
        <authorList>
            <person name="Kim S."/>
            <person name="Heo J."/>
            <person name="Kwon S.-W."/>
        </authorList>
    </citation>
    <scope>NUCLEOTIDE SEQUENCE [LARGE SCALE GENOMIC DNA]</scope>
    <source>
        <strain evidence="3 4">KACC 18744</strain>
    </source>
</reference>
<evidence type="ECO:0008006" key="5">
    <source>
        <dbReference type="Google" id="ProtNLM"/>
    </source>
</evidence>
<evidence type="ECO:0000256" key="1">
    <source>
        <dbReference type="SAM" id="MobiDB-lite"/>
    </source>
</evidence>
<evidence type="ECO:0000313" key="3">
    <source>
        <dbReference type="EMBL" id="WCT56461.1"/>
    </source>
</evidence>
<feature type="region of interest" description="Disordered" evidence="1">
    <location>
        <begin position="141"/>
        <end position="160"/>
    </location>
</feature>
<dbReference type="EMBL" id="CP117416">
    <property type="protein sequence ID" value="WCT56461.1"/>
    <property type="molecule type" value="Genomic_DNA"/>
</dbReference>